<feature type="transmembrane region" description="Helical" evidence="7">
    <location>
        <begin position="52"/>
        <end position="75"/>
    </location>
</feature>
<dbReference type="NCBIfam" id="TIGR00704">
    <property type="entry name" value="NaPi_cotrn_rel"/>
    <property type="match status" value="1"/>
</dbReference>
<dbReference type="InterPro" id="IPR003841">
    <property type="entry name" value="Na/Pi_transpt"/>
</dbReference>
<feature type="transmembrane region" description="Helical" evidence="7">
    <location>
        <begin position="259"/>
        <end position="281"/>
    </location>
</feature>
<dbReference type="PANTHER" id="PTHR10010:SF46">
    <property type="entry name" value="SODIUM-DEPENDENT PHOSPHATE TRANSPORT PROTEIN 2B"/>
    <property type="match status" value="1"/>
</dbReference>
<dbReference type="SUPFAM" id="SSF109755">
    <property type="entry name" value="PhoU-like"/>
    <property type="match status" value="1"/>
</dbReference>
<dbReference type="NCBIfam" id="NF037997">
    <property type="entry name" value="Na_Pi_symport"/>
    <property type="match status" value="1"/>
</dbReference>
<keyword evidence="2" id="KW-1003">Cell membrane</keyword>
<accession>A0A1G6GZ02</accession>
<feature type="transmembrane region" description="Helical" evidence="7">
    <location>
        <begin position="175"/>
        <end position="195"/>
    </location>
</feature>
<name>A0A1G6GZ02_9BACT</name>
<evidence type="ECO:0000256" key="6">
    <source>
        <dbReference type="SAM" id="Coils"/>
    </source>
</evidence>
<dbReference type="GO" id="GO:0005886">
    <property type="term" value="C:plasma membrane"/>
    <property type="evidence" value="ECO:0007669"/>
    <property type="project" value="UniProtKB-SubCell"/>
</dbReference>
<keyword evidence="5 7" id="KW-0472">Membrane</keyword>
<dbReference type="PANTHER" id="PTHR10010">
    <property type="entry name" value="SOLUTE CARRIER FAMILY 34 SODIUM PHOSPHATE , MEMBER 2-RELATED"/>
    <property type="match status" value="1"/>
</dbReference>
<proteinExistence type="predicted"/>
<evidence type="ECO:0000256" key="1">
    <source>
        <dbReference type="ARBA" id="ARBA00004651"/>
    </source>
</evidence>
<evidence type="ECO:0000259" key="8">
    <source>
        <dbReference type="Pfam" id="PF01895"/>
    </source>
</evidence>
<dbReference type="GO" id="GO:0044341">
    <property type="term" value="P:sodium-dependent phosphate transport"/>
    <property type="evidence" value="ECO:0007669"/>
    <property type="project" value="InterPro"/>
</dbReference>
<keyword evidence="4 7" id="KW-1133">Transmembrane helix</keyword>
<organism evidence="9 10">
    <name type="scientific">Williamwhitmania taraxaci</name>
    <dbReference type="NCBI Taxonomy" id="1640674"/>
    <lineage>
        <taxon>Bacteria</taxon>
        <taxon>Pseudomonadati</taxon>
        <taxon>Bacteroidota</taxon>
        <taxon>Bacteroidia</taxon>
        <taxon>Bacteroidales</taxon>
        <taxon>Williamwhitmaniaceae</taxon>
        <taxon>Williamwhitmania</taxon>
    </lineage>
</organism>
<evidence type="ECO:0000313" key="10">
    <source>
        <dbReference type="Proteomes" id="UP000199452"/>
    </source>
</evidence>
<feature type="domain" description="PhoU" evidence="8">
    <location>
        <begin position="371"/>
        <end position="452"/>
    </location>
</feature>
<evidence type="ECO:0000256" key="3">
    <source>
        <dbReference type="ARBA" id="ARBA00022692"/>
    </source>
</evidence>
<feature type="transmembrane region" description="Helical" evidence="7">
    <location>
        <begin position="87"/>
        <end position="107"/>
    </location>
</feature>
<dbReference type="OrthoDB" id="9763003at2"/>
<feature type="transmembrane region" description="Helical" evidence="7">
    <location>
        <begin position="137"/>
        <end position="155"/>
    </location>
</feature>
<dbReference type="InterPro" id="IPR004633">
    <property type="entry name" value="NaPi_cotrn-rel/YqeW-like"/>
</dbReference>
<reference evidence="9 10" key="1">
    <citation type="submission" date="2016-09" db="EMBL/GenBank/DDBJ databases">
        <authorList>
            <person name="Capua I."/>
            <person name="De Benedictis P."/>
            <person name="Joannis T."/>
            <person name="Lombin L.H."/>
            <person name="Cattoli G."/>
        </authorList>
    </citation>
    <scope>NUCLEOTIDE SEQUENCE [LARGE SCALE GENOMIC DNA]</scope>
    <source>
        <strain evidence="9 10">A7P-90m</strain>
    </source>
</reference>
<dbReference type="Proteomes" id="UP000199452">
    <property type="component" value="Unassembled WGS sequence"/>
</dbReference>
<keyword evidence="10" id="KW-1185">Reference proteome</keyword>
<dbReference type="InterPro" id="IPR026022">
    <property type="entry name" value="PhoU_dom"/>
</dbReference>
<protein>
    <submittedName>
        <fullName evidence="9">Phosphate:Na+ symporter</fullName>
    </submittedName>
</protein>
<dbReference type="Pfam" id="PF01895">
    <property type="entry name" value="PhoU"/>
    <property type="match status" value="1"/>
</dbReference>
<evidence type="ECO:0000256" key="7">
    <source>
        <dbReference type="SAM" id="Phobius"/>
    </source>
</evidence>
<comment type="subcellular location">
    <subcellularLocation>
        <location evidence="1">Cell membrane</location>
        <topology evidence="1">Multi-pass membrane protein</topology>
    </subcellularLocation>
</comment>
<gene>
    <name evidence="9" type="ORF">SAMN05216323_100545</name>
</gene>
<evidence type="ECO:0000256" key="4">
    <source>
        <dbReference type="ARBA" id="ARBA00022989"/>
    </source>
</evidence>
<evidence type="ECO:0000256" key="5">
    <source>
        <dbReference type="ARBA" id="ARBA00023136"/>
    </source>
</evidence>
<evidence type="ECO:0000256" key="2">
    <source>
        <dbReference type="ARBA" id="ARBA00022475"/>
    </source>
</evidence>
<keyword evidence="3 7" id="KW-0812">Transmembrane</keyword>
<dbReference type="Gene3D" id="1.20.58.220">
    <property type="entry name" value="Phosphate transport system protein phou homolog 2, domain 2"/>
    <property type="match status" value="1"/>
</dbReference>
<dbReference type="GO" id="GO:0005436">
    <property type="term" value="F:sodium:phosphate symporter activity"/>
    <property type="evidence" value="ECO:0007669"/>
    <property type="project" value="InterPro"/>
</dbReference>
<feature type="transmembrane region" description="Helical" evidence="7">
    <location>
        <begin position="202"/>
        <end position="218"/>
    </location>
</feature>
<dbReference type="STRING" id="1640674.SAMN05216323_100545"/>
<evidence type="ECO:0000313" key="9">
    <source>
        <dbReference type="EMBL" id="SDB87113.1"/>
    </source>
</evidence>
<feature type="transmembrane region" description="Helical" evidence="7">
    <location>
        <begin position="113"/>
        <end position="130"/>
    </location>
</feature>
<sequence length="576" mass="63868">MSDVILGTLTLLGSLGLFLYGMKLMSESLQKVAGDKMRSILAAMTKNKATRILTGALVTGIIQSSSATTVMVVSFVNAGLMNLTQSVGVIMGANIGTTITAWIISLLGFKVDMATLALPLIGISFPLLFSKNHNFKATGELIAGFALLFIGLDFLKDSVPSIDSNPAVLSFIKDFSNLGFLSLLIFVGIGSVLTVIIQSSSATVAVTLVMCANGWISFENAAAMILGENIGTTITANLAAMVANVSARRAARAHTIFNVMGVLWMMIVFKPFVLMVEYIMLKMGQPSPFIAVGSIPVALSLFHSLFNITNTLVLMNFTGLIVKIVTKMVPAKEEEEENYRLKHIEFGLLSTSELSLLQAKKEIITYATRTKRMFYFVKELFNETNNKVFEQNFERIRKYEDISDRVEQEIATYLTQVAEGDLSEEGSKRVHAMLKVISNIESIADCCYNLAKTLERKKQNSIWFQQELRDNINKMFDLVDEALDTMIENIEIGYGKIALNQAKEIEERINNLRNALREEHIKNVESSKYKYLAGVIYSDLFCEAEKLGDYTIDISEDIFEIKPIPYEKALSGKFTN</sequence>
<dbReference type="RefSeq" id="WP_092435247.1">
    <property type="nucleotide sequence ID" value="NZ_FMYP01000005.1"/>
</dbReference>
<dbReference type="EMBL" id="FMYP01000005">
    <property type="protein sequence ID" value="SDB87113.1"/>
    <property type="molecule type" value="Genomic_DNA"/>
</dbReference>
<dbReference type="Pfam" id="PF02690">
    <property type="entry name" value="Na_Pi_cotrans"/>
    <property type="match status" value="2"/>
</dbReference>
<dbReference type="InterPro" id="IPR038078">
    <property type="entry name" value="PhoU-like_sf"/>
</dbReference>
<feature type="transmembrane region" description="Helical" evidence="7">
    <location>
        <begin position="230"/>
        <end position="247"/>
    </location>
</feature>
<keyword evidence="6" id="KW-0175">Coiled coil</keyword>
<feature type="coiled-coil region" evidence="6">
    <location>
        <begin position="495"/>
        <end position="522"/>
    </location>
</feature>
<dbReference type="AlphaFoldDB" id="A0A1G6GZ02"/>